<keyword evidence="5 8" id="KW-0460">Magnesium</keyword>
<dbReference type="InterPro" id="IPR004568">
    <property type="entry name" value="Ppantetheine-prot_Trfase_dom"/>
</dbReference>
<accession>A0A6I6JM63</accession>
<dbReference type="EC" id="2.7.8.7" evidence="8"/>
<evidence type="ECO:0000256" key="3">
    <source>
        <dbReference type="ARBA" id="ARBA00022723"/>
    </source>
</evidence>
<dbReference type="EMBL" id="CP046400">
    <property type="protein sequence ID" value="QGY41257.1"/>
    <property type="molecule type" value="Genomic_DNA"/>
</dbReference>
<proteinExistence type="inferred from homology"/>
<comment type="cofactor">
    <cofactor evidence="8">
        <name>Mg(2+)</name>
        <dbReference type="ChEBI" id="CHEBI:18420"/>
    </cofactor>
</comment>
<keyword evidence="6 8" id="KW-0443">Lipid metabolism</keyword>
<keyword evidence="3 8" id="KW-0479">Metal-binding</keyword>
<dbReference type="AlphaFoldDB" id="A0A6I6JM63"/>
<keyword evidence="4 8" id="KW-0276">Fatty acid metabolism</keyword>
<dbReference type="RefSeq" id="WP_158949342.1">
    <property type="nucleotide sequence ID" value="NZ_CP046400.1"/>
</dbReference>
<dbReference type="NCBIfam" id="TIGR00556">
    <property type="entry name" value="pantethn_trn"/>
    <property type="match status" value="1"/>
</dbReference>
<dbReference type="GO" id="GO:0005737">
    <property type="term" value="C:cytoplasm"/>
    <property type="evidence" value="ECO:0007669"/>
    <property type="project" value="UniProtKB-SubCell"/>
</dbReference>
<gene>
    <name evidence="8" type="primary">acpS</name>
    <name evidence="10" type="ORF">GM415_14355</name>
</gene>
<evidence type="ECO:0000256" key="1">
    <source>
        <dbReference type="ARBA" id="ARBA00022516"/>
    </source>
</evidence>
<evidence type="ECO:0000256" key="4">
    <source>
        <dbReference type="ARBA" id="ARBA00022832"/>
    </source>
</evidence>
<comment type="subcellular location">
    <subcellularLocation>
        <location evidence="8">Cytoplasm</location>
    </subcellularLocation>
</comment>
<dbReference type="NCBIfam" id="NF011251">
    <property type="entry name" value="PRK14657.1"/>
    <property type="match status" value="1"/>
</dbReference>
<feature type="domain" description="4'-phosphopantetheinyl transferase" evidence="9">
    <location>
        <begin position="4"/>
        <end position="109"/>
    </location>
</feature>
<evidence type="ECO:0000313" key="10">
    <source>
        <dbReference type="EMBL" id="QGY41257.1"/>
    </source>
</evidence>
<comment type="catalytic activity">
    <reaction evidence="8">
        <text>apo-[ACP] + CoA = holo-[ACP] + adenosine 3',5'-bisphosphate + H(+)</text>
        <dbReference type="Rhea" id="RHEA:12068"/>
        <dbReference type="Rhea" id="RHEA-COMP:9685"/>
        <dbReference type="Rhea" id="RHEA-COMP:9690"/>
        <dbReference type="ChEBI" id="CHEBI:15378"/>
        <dbReference type="ChEBI" id="CHEBI:29999"/>
        <dbReference type="ChEBI" id="CHEBI:57287"/>
        <dbReference type="ChEBI" id="CHEBI:58343"/>
        <dbReference type="ChEBI" id="CHEBI:64479"/>
        <dbReference type="EC" id="2.7.8.7"/>
    </reaction>
</comment>
<organism evidence="10 11">
    <name type="scientific">Pseudodesulfovibrio cashew</name>
    <dbReference type="NCBI Taxonomy" id="2678688"/>
    <lineage>
        <taxon>Bacteria</taxon>
        <taxon>Pseudomonadati</taxon>
        <taxon>Thermodesulfobacteriota</taxon>
        <taxon>Desulfovibrionia</taxon>
        <taxon>Desulfovibrionales</taxon>
        <taxon>Desulfovibrionaceae</taxon>
    </lineage>
</organism>
<evidence type="ECO:0000256" key="8">
    <source>
        <dbReference type="HAMAP-Rule" id="MF_00101"/>
    </source>
</evidence>
<keyword evidence="7 8" id="KW-0275">Fatty acid biosynthesis</keyword>
<name>A0A6I6JM63_9BACT</name>
<evidence type="ECO:0000256" key="5">
    <source>
        <dbReference type="ARBA" id="ARBA00022842"/>
    </source>
</evidence>
<dbReference type="HAMAP" id="MF_00101">
    <property type="entry name" value="AcpS"/>
    <property type="match status" value="1"/>
</dbReference>
<reference evidence="10 11" key="1">
    <citation type="submission" date="2019-11" db="EMBL/GenBank/DDBJ databases">
        <authorList>
            <person name="Zheng R.K."/>
            <person name="Sun C.M."/>
        </authorList>
    </citation>
    <scope>NUCLEOTIDE SEQUENCE [LARGE SCALE GENOMIC DNA]</scope>
    <source>
        <strain evidence="10 11">SRB007</strain>
    </source>
</reference>
<dbReference type="Pfam" id="PF01648">
    <property type="entry name" value="ACPS"/>
    <property type="match status" value="1"/>
</dbReference>
<dbReference type="KEGG" id="psel:GM415_14355"/>
<dbReference type="GO" id="GO:0006633">
    <property type="term" value="P:fatty acid biosynthetic process"/>
    <property type="evidence" value="ECO:0007669"/>
    <property type="project" value="UniProtKB-UniRule"/>
</dbReference>
<protein>
    <recommendedName>
        <fullName evidence="8">Holo-[acyl-carrier-protein] synthase</fullName>
        <shortName evidence="8">Holo-ACP synthase</shortName>
        <ecNumber evidence="8">2.7.8.7</ecNumber>
    </recommendedName>
    <alternativeName>
        <fullName evidence="8">4'-phosphopantetheinyl transferase AcpS</fullName>
    </alternativeName>
</protein>
<dbReference type="GO" id="GO:0008897">
    <property type="term" value="F:holo-[acyl-carrier-protein] synthase activity"/>
    <property type="evidence" value="ECO:0007669"/>
    <property type="project" value="UniProtKB-UniRule"/>
</dbReference>
<evidence type="ECO:0000256" key="7">
    <source>
        <dbReference type="ARBA" id="ARBA00023160"/>
    </source>
</evidence>
<keyword evidence="1 8" id="KW-0444">Lipid biosynthesis</keyword>
<keyword evidence="8" id="KW-0963">Cytoplasm</keyword>
<evidence type="ECO:0000256" key="6">
    <source>
        <dbReference type="ARBA" id="ARBA00023098"/>
    </source>
</evidence>
<keyword evidence="2 8" id="KW-0808">Transferase</keyword>
<comment type="function">
    <text evidence="8">Transfers the 4'-phosphopantetheine moiety from coenzyme A to a Ser of acyl-carrier-protein.</text>
</comment>
<sequence length="124" mass="13439">MIIGLGIDLAEIERIRDMWNKYGSKFAEKILTSKEIAQLPKKAPVPRLAALFAGKEAAVKALGTGFAQGIHFKCVEILHAESGKPEVTFLGRGKEKCDELGVKAAHITLTHSRDTAAATVVLER</sequence>
<dbReference type="Proteomes" id="UP000428328">
    <property type="component" value="Chromosome"/>
</dbReference>
<dbReference type="SUPFAM" id="SSF56214">
    <property type="entry name" value="4'-phosphopantetheinyl transferase"/>
    <property type="match status" value="1"/>
</dbReference>
<feature type="binding site" evidence="8">
    <location>
        <position position="56"/>
    </location>
    <ligand>
        <name>Mg(2+)</name>
        <dbReference type="ChEBI" id="CHEBI:18420"/>
    </ligand>
</feature>
<evidence type="ECO:0000256" key="2">
    <source>
        <dbReference type="ARBA" id="ARBA00022679"/>
    </source>
</evidence>
<evidence type="ECO:0000259" key="9">
    <source>
        <dbReference type="Pfam" id="PF01648"/>
    </source>
</evidence>
<dbReference type="NCBIfam" id="TIGR00516">
    <property type="entry name" value="acpS"/>
    <property type="match status" value="1"/>
</dbReference>
<comment type="similarity">
    <text evidence="8">Belongs to the P-Pant transferase superfamily. AcpS family.</text>
</comment>
<dbReference type="InterPro" id="IPR002582">
    <property type="entry name" value="ACPS"/>
</dbReference>
<dbReference type="InterPro" id="IPR008278">
    <property type="entry name" value="4-PPantetheinyl_Trfase_dom"/>
</dbReference>
<dbReference type="Gene3D" id="3.90.470.20">
    <property type="entry name" value="4'-phosphopantetheinyl transferase domain"/>
    <property type="match status" value="1"/>
</dbReference>
<dbReference type="InterPro" id="IPR037143">
    <property type="entry name" value="4-PPantetheinyl_Trfase_dom_sf"/>
</dbReference>
<keyword evidence="11" id="KW-1185">Reference proteome</keyword>
<feature type="binding site" evidence="8">
    <location>
        <position position="8"/>
    </location>
    <ligand>
        <name>Mg(2+)</name>
        <dbReference type="ChEBI" id="CHEBI:18420"/>
    </ligand>
</feature>
<dbReference type="GO" id="GO:0000287">
    <property type="term" value="F:magnesium ion binding"/>
    <property type="evidence" value="ECO:0007669"/>
    <property type="project" value="UniProtKB-UniRule"/>
</dbReference>
<evidence type="ECO:0000313" key="11">
    <source>
        <dbReference type="Proteomes" id="UP000428328"/>
    </source>
</evidence>